<dbReference type="Gene3D" id="3.30.200.20">
    <property type="entry name" value="Phosphorylase Kinase, domain 1"/>
    <property type="match status" value="1"/>
</dbReference>
<evidence type="ECO:0000256" key="3">
    <source>
        <dbReference type="SAM" id="MobiDB-lite"/>
    </source>
</evidence>
<comment type="caution">
    <text evidence="5">The sequence shown here is derived from an EMBL/GenBank/DDBJ whole genome shotgun (WGS) entry which is preliminary data.</text>
</comment>
<dbReference type="PANTHER" id="PTHR47985:SF44">
    <property type="entry name" value="SERINE_THREONINE-PROTEIN KINASE PBS1"/>
    <property type="match status" value="1"/>
</dbReference>
<name>A0A8T0GI90_CERPU</name>
<proteinExistence type="predicted"/>
<keyword evidence="2" id="KW-0472">Membrane</keyword>
<organism evidence="5 6">
    <name type="scientific">Ceratodon purpureus</name>
    <name type="common">Fire moss</name>
    <name type="synonym">Dicranum purpureum</name>
    <dbReference type="NCBI Taxonomy" id="3225"/>
    <lineage>
        <taxon>Eukaryota</taxon>
        <taxon>Viridiplantae</taxon>
        <taxon>Streptophyta</taxon>
        <taxon>Embryophyta</taxon>
        <taxon>Bryophyta</taxon>
        <taxon>Bryophytina</taxon>
        <taxon>Bryopsida</taxon>
        <taxon>Dicranidae</taxon>
        <taxon>Pseudoditrichales</taxon>
        <taxon>Ditrichaceae</taxon>
        <taxon>Ceratodon</taxon>
    </lineage>
</organism>
<dbReference type="GO" id="GO:0004674">
    <property type="term" value="F:protein serine/threonine kinase activity"/>
    <property type="evidence" value="ECO:0007669"/>
    <property type="project" value="UniProtKB-KW"/>
</dbReference>
<feature type="compositionally biased region" description="Low complexity" evidence="3">
    <location>
        <begin position="535"/>
        <end position="548"/>
    </location>
</feature>
<dbReference type="InterPro" id="IPR000719">
    <property type="entry name" value="Prot_kinase_dom"/>
</dbReference>
<dbReference type="EMBL" id="CM026432">
    <property type="protein sequence ID" value="KAG0557478.1"/>
    <property type="molecule type" value="Genomic_DNA"/>
</dbReference>
<dbReference type="PROSITE" id="PS50011">
    <property type="entry name" value="PROTEIN_KINASE_DOM"/>
    <property type="match status" value="1"/>
</dbReference>
<dbReference type="Gene3D" id="1.10.510.10">
    <property type="entry name" value="Transferase(Phosphotransferase) domain 1"/>
    <property type="match status" value="1"/>
</dbReference>
<feature type="region of interest" description="Disordered" evidence="3">
    <location>
        <begin position="103"/>
        <end position="122"/>
    </location>
</feature>
<keyword evidence="6" id="KW-1185">Reference proteome</keyword>
<evidence type="ECO:0000256" key="2">
    <source>
        <dbReference type="ARBA" id="ARBA00023136"/>
    </source>
</evidence>
<dbReference type="InterPro" id="IPR001245">
    <property type="entry name" value="Ser-Thr/Tyr_kinase_cat_dom"/>
</dbReference>
<dbReference type="PANTHER" id="PTHR47985">
    <property type="entry name" value="OS07G0668900 PROTEIN"/>
    <property type="match status" value="1"/>
</dbReference>
<evidence type="ECO:0000313" key="6">
    <source>
        <dbReference type="Proteomes" id="UP000822688"/>
    </source>
</evidence>
<dbReference type="GO" id="GO:0016020">
    <property type="term" value="C:membrane"/>
    <property type="evidence" value="ECO:0007669"/>
    <property type="project" value="UniProtKB-SubCell"/>
</dbReference>
<dbReference type="SUPFAM" id="SSF56112">
    <property type="entry name" value="Protein kinase-like (PK-like)"/>
    <property type="match status" value="1"/>
</dbReference>
<gene>
    <name evidence="5" type="ORF">KC19_11G133800</name>
</gene>
<feature type="region of interest" description="Disordered" evidence="3">
    <location>
        <begin position="1"/>
        <end position="20"/>
    </location>
</feature>
<feature type="region of interest" description="Disordered" evidence="3">
    <location>
        <begin position="503"/>
        <end position="551"/>
    </location>
</feature>
<accession>A0A8T0GI90</accession>
<reference evidence="5 6" key="1">
    <citation type="submission" date="2020-06" db="EMBL/GenBank/DDBJ databases">
        <title>WGS assembly of Ceratodon purpureus strain R40.</title>
        <authorList>
            <person name="Carey S.B."/>
            <person name="Jenkins J."/>
            <person name="Shu S."/>
            <person name="Lovell J.T."/>
            <person name="Sreedasyam A."/>
            <person name="Maumus F."/>
            <person name="Tiley G.P."/>
            <person name="Fernandez-Pozo N."/>
            <person name="Barry K."/>
            <person name="Chen C."/>
            <person name="Wang M."/>
            <person name="Lipzen A."/>
            <person name="Daum C."/>
            <person name="Saski C.A."/>
            <person name="Payton A.C."/>
            <person name="Mcbreen J.C."/>
            <person name="Conrad R.E."/>
            <person name="Kollar L.M."/>
            <person name="Olsson S."/>
            <person name="Huttunen S."/>
            <person name="Landis J.B."/>
            <person name="Wickett N.J."/>
            <person name="Johnson M.G."/>
            <person name="Rensing S.A."/>
            <person name="Grimwood J."/>
            <person name="Schmutz J."/>
            <person name="Mcdaniel S.F."/>
        </authorList>
    </citation>
    <scope>NUCLEOTIDE SEQUENCE [LARGE SCALE GENOMIC DNA]</scope>
    <source>
        <strain evidence="5 6">R40</strain>
    </source>
</reference>
<comment type="subcellular location">
    <subcellularLocation>
        <location evidence="1">Membrane</location>
    </subcellularLocation>
</comment>
<protein>
    <recommendedName>
        <fullName evidence="4">Protein kinase domain-containing protein</fullName>
    </recommendedName>
</protein>
<feature type="domain" description="Protein kinase" evidence="4">
    <location>
        <begin position="220"/>
        <end position="497"/>
    </location>
</feature>
<evidence type="ECO:0000259" key="4">
    <source>
        <dbReference type="PROSITE" id="PS50011"/>
    </source>
</evidence>
<dbReference type="InterPro" id="IPR011009">
    <property type="entry name" value="Kinase-like_dom_sf"/>
</dbReference>
<sequence>MGCFSTPKCEERGTGSLPRYGRGLGREAFSLLSNKPVELPDPRSLEAGRKVVVEGVRKGGRSAFSGPLVGGNVEVEARGAATANYFSADDGKKVGMRSLRRATSFGGRPQPLPLPAGEETPPRRAKTLYLPAPEGDGRGVALPAPEEAMTRGAGMTLFAPSRGMRSFKLEDGAAGSWSSRRGRVAPVGGLPLPPPSVASKLLPSVAAFEFREIQLATEDFAESFCLERAPFGAVYSARLKDASENFDLEMDAAVLRLPENGTQGFMEWKADVQLLAQLSNPNLCALKGYCTHERLINRERIQERLLVFEQPSNGTLYDNLFGSPGMSYLDWMTRIDIALGAARGLLYIHDRAPLQIVYKEFKAAYVLLDEDYSPKLAGYGLSAIPSPANRQSLNMISSSPAHAKQNIWSFGILLLELLTGKNSREARYFGDDNNFVQWGKQFFKDETKLSHIIDPRMKAVCPVNGAMEVVTLLLQCVNKKEALRPSMSEVVATLKVIKANHGNTSPQALRGKTGLPSWVLSPKRSERQTRHMHSYSDMQTSSDASSSSENEDIFVSKVSPRALRIVV</sequence>
<evidence type="ECO:0000313" key="5">
    <source>
        <dbReference type="EMBL" id="KAG0557478.1"/>
    </source>
</evidence>
<dbReference type="Pfam" id="PF07714">
    <property type="entry name" value="PK_Tyr_Ser-Thr"/>
    <property type="match status" value="1"/>
</dbReference>
<dbReference type="Proteomes" id="UP000822688">
    <property type="component" value="Chromosome 11"/>
</dbReference>
<evidence type="ECO:0000256" key="1">
    <source>
        <dbReference type="ARBA" id="ARBA00004370"/>
    </source>
</evidence>
<dbReference type="GO" id="GO:0005524">
    <property type="term" value="F:ATP binding"/>
    <property type="evidence" value="ECO:0007669"/>
    <property type="project" value="InterPro"/>
</dbReference>
<dbReference type="AlphaFoldDB" id="A0A8T0GI90"/>